<evidence type="ECO:0000313" key="1">
    <source>
        <dbReference type="EMBL" id="CAE6448000.1"/>
    </source>
</evidence>
<sequence length="683" mass="76549">MDKIKENKRSAVTFEIFAAAYWPHFDQCLTKDLDPALVHSEFLGVIEGSEFTLTSESGVLSRDDYLDLSQGNLLLSSQRDKIYSLYESYRKARGKLGGYNAAERYVDEAQDNLLIDTKLIRNLSNNPHGILMAGDTAQTISAGSSFRFEDLKAFSWRLEDQDEAVRAKKRKPIHPTLFHLSVNYRSHGGIVDCASALVELVSALFPNSIDVLKRETGLIEGPLPTFFSGWESSSIPIDRFLRNQDNVKVDFGANQVILVRNDAARDALRAQVGDIGLILTLYESKGLEFNDVLLYNFFEDSIASANTWRIVLRALDTSKHRLLPQFEEVRHAAICTELKNLADEGDTIPQLSASSSKSEWEAQGRTLFERQLYPQAMLCFDRAGLSLERDISAAYEARKQARLIQANQSDDRGSRVAFRNAAEKFLECSKVATSKQQHSCHLRAAECFVQAEEWKVAAETFVLAREFGLAAKNFRYAGCFDEAVDLVQTHQDDIEKSVAEEIIKVAQLQYLRTDEYEKAEMLFDDLDEQLECMEDYGLDSGRIHVLEQHQRHEEAIEATAVAAFGAGNTIEGVRLLHSSNDPKLVHRAVKKALEALWILFPLSRQVDSADNPAAETLIQYLSNNLEILTKEEAHELEVFRAIHAKSQSRIGSLARSHGILASDSPYRSALALLCSASFVAPIL</sequence>
<dbReference type="Proteomes" id="UP000663846">
    <property type="component" value="Unassembled WGS sequence"/>
</dbReference>
<name>A0A8H3GFE0_9AGAM</name>
<dbReference type="InterPro" id="IPR027417">
    <property type="entry name" value="P-loop_NTPase"/>
</dbReference>
<gene>
    <name evidence="1" type="ORF">RDB_LOCUS141096</name>
</gene>
<evidence type="ECO:0000313" key="2">
    <source>
        <dbReference type="Proteomes" id="UP000663846"/>
    </source>
</evidence>
<accession>A0A8H3GFE0</accession>
<comment type="caution">
    <text evidence="1">The sequence shown here is derived from an EMBL/GenBank/DDBJ whole genome shotgun (WGS) entry which is preliminary data.</text>
</comment>
<dbReference type="InterPro" id="IPR039904">
    <property type="entry name" value="TRANK1"/>
</dbReference>
<dbReference type="SUPFAM" id="SSF52540">
    <property type="entry name" value="P-loop containing nucleoside triphosphate hydrolases"/>
    <property type="match status" value="1"/>
</dbReference>
<dbReference type="PANTHER" id="PTHR21529">
    <property type="entry name" value="MAMMARY TURMOR VIRUS RECEPTOR HOMOLOG 1, 2 MTVR1, 2"/>
    <property type="match status" value="1"/>
</dbReference>
<dbReference type="AlphaFoldDB" id="A0A8H3GFE0"/>
<reference evidence="1" key="1">
    <citation type="submission" date="2021-01" db="EMBL/GenBank/DDBJ databases">
        <authorList>
            <person name="Kaushik A."/>
        </authorList>
    </citation>
    <scope>NUCLEOTIDE SEQUENCE</scope>
    <source>
        <strain evidence="1">AG1-1C</strain>
    </source>
</reference>
<dbReference type="PANTHER" id="PTHR21529:SF4">
    <property type="entry name" value="TPR AND ANKYRIN REPEAT-CONTAINING PROTEIN 1"/>
    <property type="match status" value="1"/>
</dbReference>
<protein>
    <recommendedName>
        <fullName evidence="3">TPR and ankyrin repeat-containing protein 1</fullName>
    </recommendedName>
</protein>
<dbReference type="EMBL" id="CAJMWS010000497">
    <property type="protein sequence ID" value="CAE6448000.1"/>
    <property type="molecule type" value="Genomic_DNA"/>
</dbReference>
<evidence type="ECO:0008006" key="3">
    <source>
        <dbReference type="Google" id="ProtNLM"/>
    </source>
</evidence>
<proteinExistence type="predicted"/>
<organism evidence="1 2">
    <name type="scientific">Rhizoctonia solani</name>
    <dbReference type="NCBI Taxonomy" id="456999"/>
    <lineage>
        <taxon>Eukaryota</taxon>
        <taxon>Fungi</taxon>
        <taxon>Dikarya</taxon>
        <taxon>Basidiomycota</taxon>
        <taxon>Agaricomycotina</taxon>
        <taxon>Agaricomycetes</taxon>
        <taxon>Cantharellales</taxon>
        <taxon>Ceratobasidiaceae</taxon>
        <taxon>Rhizoctonia</taxon>
    </lineage>
</organism>